<keyword evidence="2" id="KW-1185">Reference proteome</keyword>
<dbReference type="AlphaFoldDB" id="A0A0C2EIA2"/>
<evidence type="ECO:0000313" key="1">
    <source>
        <dbReference type="EMBL" id="KIH85764.1"/>
    </source>
</evidence>
<dbReference type="OrthoDB" id="7032747at2"/>
<dbReference type="EMBL" id="JXDG01000003">
    <property type="protein sequence ID" value="KIH85764.1"/>
    <property type="molecule type" value="Genomic_DNA"/>
</dbReference>
<gene>
    <name evidence="1" type="ORF">UCMB321_0131</name>
</gene>
<reference evidence="1 2" key="1">
    <citation type="submission" date="2015-01" db="EMBL/GenBank/DDBJ databases">
        <title>Complete genome of Pseudomonas batumici UCM B-321 producer of the batumin antibiotic with strong antistaphilococcal and potential anticancer activity.</title>
        <authorList>
            <person name="Klochko V.V."/>
            <person name="Zelena L.B."/>
            <person name="Elena K.A."/>
            <person name="Reva O.N."/>
        </authorList>
    </citation>
    <scope>NUCLEOTIDE SEQUENCE [LARGE SCALE GENOMIC DNA]</scope>
    <source>
        <strain evidence="1 2">UCM B-321</strain>
    </source>
</reference>
<dbReference type="PATRIC" id="fig|226910.6.peg.132"/>
<organism evidence="1 2">
    <name type="scientific">Pseudomonas batumici</name>
    <dbReference type="NCBI Taxonomy" id="226910"/>
    <lineage>
        <taxon>Bacteria</taxon>
        <taxon>Pseudomonadati</taxon>
        <taxon>Pseudomonadota</taxon>
        <taxon>Gammaproteobacteria</taxon>
        <taxon>Pseudomonadales</taxon>
        <taxon>Pseudomonadaceae</taxon>
        <taxon>Pseudomonas</taxon>
    </lineage>
</organism>
<name>A0A0C2EIA2_9PSED</name>
<protein>
    <submittedName>
        <fullName evidence="1">Uncharacterized protein</fullName>
    </submittedName>
</protein>
<comment type="caution">
    <text evidence="1">The sequence shown here is derived from an EMBL/GenBank/DDBJ whole genome shotgun (WGS) entry which is preliminary data.</text>
</comment>
<proteinExistence type="predicted"/>
<accession>A0A0C2EIA2</accession>
<sequence>MAVELDFLTTDPEEMELANRYWAMNEYGEFLMPLKDLVPFKEIKQPAQLTKFVRTLCLAYDLNDICKCGKPHRANGRSNVSRSQRQSHHPCEACLQRQLLEKQEREAAERAELEAKLAPHIEWMKSRTLVYRELADDSVLVLRALHASVGSRLWKGRFTHEDCSDLSPYASGGFVNRLYREGVLGDDPEAAWQGTYYQSEGEVRIRLEYAKLFLPPDFEFGSGEEAFSLLIDREFTDSEALSTLWLDYACDDVTRYLMDQCELHNQLVEPVAFVKIQDTIRHGLRTYSVSQLWFIVWKVVRDAAALSRRSYYSQERATATIATKIRKQLELADQTGELRDTWSRPQPHIVGTLGMVFNELFGIDERSSGESVLYMFAQMGRQQEGNSDIHELAAAFMRDTMDKDTPLQALEAFAELIRSGLTTEGALVEAVQRNPELFAN</sequence>
<dbReference type="RefSeq" id="WP_040063036.1">
    <property type="nucleotide sequence ID" value="NZ_JXDG01000003.1"/>
</dbReference>
<evidence type="ECO:0000313" key="2">
    <source>
        <dbReference type="Proteomes" id="UP000031535"/>
    </source>
</evidence>
<dbReference type="Proteomes" id="UP000031535">
    <property type="component" value="Unassembled WGS sequence"/>
</dbReference>